<feature type="transmembrane region" description="Helical" evidence="1">
    <location>
        <begin position="23"/>
        <end position="42"/>
    </location>
</feature>
<evidence type="ECO:0000256" key="1">
    <source>
        <dbReference type="SAM" id="Phobius"/>
    </source>
</evidence>
<reference evidence="4 5" key="1">
    <citation type="submission" date="2019-03" db="EMBL/GenBank/DDBJ databases">
        <title>Sapientia aquatica gen. nov., sp. nov., isolated from a crater lake.</title>
        <authorList>
            <person name="Felfoldi T."/>
            <person name="Szabo A."/>
            <person name="Toth E."/>
            <person name="Schumann P."/>
            <person name="Keki Z."/>
            <person name="Marialigeti K."/>
            <person name="Mathe I."/>
        </authorList>
    </citation>
    <scope>NUCLEOTIDE SEQUENCE [LARGE SCALE GENOMIC DNA]</scope>
    <source>
        <strain evidence="4 5">SA-152</strain>
    </source>
</reference>
<dbReference type="SUPFAM" id="SSF55073">
    <property type="entry name" value="Nucleotide cyclase"/>
    <property type="match status" value="1"/>
</dbReference>
<dbReference type="RefSeq" id="WP_133331453.1">
    <property type="nucleotide sequence ID" value="NZ_SMYL01000026.1"/>
</dbReference>
<name>A0A4R5VMI5_9BURK</name>
<dbReference type="PANTHER" id="PTHR33121">
    <property type="entry name" value="CYCLIC DI-GMP PHOSPHODIESTERASE PDEF"/>
    <property type="match status" value="1"/>
</dbReference>
<dbReference type="PROSITE" id="PS50883">
    <property type="entry name" value="EAL"/>
    <property type="match status" value="1"/>
</dbReference>
<keyword evidence="1" id="KW-1133">Transmembrane helix</keyword>
<evidence type="ECO:0000313" key="5">
    <source>
        <dbReference type="Proteomes" id="UP000294829"/>
    </source>
</evidence>
<comment type="caution">
    <text evidence="4">The sequence shown here is derived from an EMBL/GenBank/DDBJ whole genome shotgun (WGS) entry which is preliminary data.</text>
</comment>
<evidence type="ECO:0000259" key="2">
    <source>
        <dbReference type="PROSITE" id="PS50883"/>
    </source>
</evidence>
<dbReference type="Gene3D" id="3.20.20.450">
    <property type="entry name" value="EAL domain"/>
    <property type="match status" value="1"/>
</dbReference>
<dbReference type="Pfam" id="PF00990">
    <property type="entry name" value="GGDEF"/>
    <property type="match status" value="1"/>
</dbReference>
<dbReference type="Gene3D" id="3.30.70.270">
    <property type="match status" value="1"/>
</dbReference>
<dbReference type="PANTHER" id="PTHR33121:SF71">
    <property type="entry name" value="OXYGEN SENSOR PROTEIN DOSP"/>
    <property type="match status" value="1"/>
</dbReference>
<dbReference type="InterPro" id="IPR043128">
    <property type="entry name" value="Rev_trsase/Diguanyl_cyclase"/>
</dbReference>
<dbReference type="EMBL" id="SMYL01000026">
    <property type="protein sequence ID" value="TDK59258.1"/>
    <property type="molecule type" value="Genomic_DNA"/>
</dbReference>
<sequence length="544" mass="60587">MVISFNDAFGRNTKILKSKASKISIQAVSVAIVAVIAATLLVCFTNTHTISIEGIINAQTSNMVLWVLDGLPFVFGYVGQYTSYVLTQEANLMVLEQTDELRQHAFNLEKQAAYTATHDALTELPNRALFHDRLGQSLRHPQDANSGLTLLMLSIENLKEIQDAIGINNTDLIIKQLSTRLISWAGSTGTVARIDTNSFAILLDEISDKNKAEEAARNLIKAIEPHFAVNGLKLTLHPSIGIVLAPMHGEDADLLMQRASVAQFFASSSVAGFSTYSPNMDEHSPRRLTLMGELKRAIERDELQLYYQPKINLTNNTVTSVEALIRWKHEQHGYIPPDEFILLAERHRMIRPLSHWVLQEAFKTCAEWHRDGIDLTISINLSTKDLLDPELPDQIAGIAAKTKVQPEWMHFEITESSIMGDPTRALIVIERLRSMGYQFSIDDFGTGYSSLAYLKKLPISELKIDKSFVLDMLENESDAIIVRAIVNLAHNLGLTVTAEGIENAESLEMLKAVGCDVGQGFLFSKAVPQDELRAWLAEWNGRAH</sequence>
<dbReference type="CDD" id="cd01949">
    <property type="entry name" value="GGDEF"/>
    <property type="match status" value="1"/>
</dbReference>
<dbReference type="NCBIfam" id="TIGR00254">
    <property type="entry name" value="GGDEF"/>
    <property type="match status" value="1"/>
</dbReference>
<dbReference type="InterPro" id="IPR035919">
    <property type="entry name" value="EAL_sf"/>
</dbReference>
<dbReference type="InterPro" id="IPR001633">
    <property type="entry name" value="EAL_dom"/>
</dbReference>
<evidence type="ECO:0000313" key="4">
    <source>
        <dbReference type="EMBL" id="TDK59258.1"/>
    </source>
</evidence>
<dbReference type="InterPro" id="IPR050706">
    <property type="entry name" value="Cyclic-di-GMP_PDE-like"/>
</dbReference>
<dbReference type="SMART" id="SM00052">
    <property type="entry name" value="EAL"/>
    <property type="match status" value="1"/>
</dbReference>
<keyword evidence="1" id="KW-0472">Membrane</keyword>
<protein>
    <submittedName>
        <fullName evidence="4">GGDEF domain-containing protein</fullName>
    </submittedName>
</protein>
<dbReference type="PROSITE" id="PS50887">
    <property type="entry name" value="GGDEF"/>
    <property type="match status" value="1"/>
</dbReference>
<dbReference type="OrthoDB" id="9813903at2"/>
<dbReference type="GO" id="GO:0071111">
    <property type="term" value="F:cyclic-guanylate-specific phosphodiesterase activity"/>
    <property type="evidence" value="ECO:0007669"/>
    <property type="project" value="InterPro"/>
</dbReference>
<dbReference type="Pfam" id="PF00563">
    <property type="entry name" value="EAL"/>
    <property type="match status" value="1"/>
</dbReference>
<feature type="domain" description="GGDEF" evidence="3">
    <location>
        <begin position="146"/>
        <end position="281"/>
    </location>
</feature>
<feature type="domain" description="EAL" evidence="2">
    <location>
        <begin position="287"/>
        <end position="540"/>
    </location>
</feature>
<dbReference type="InterPro" id="IPR000160">
    <property type="entry name" value="GGDEF_dom"/>
</dbReference>
<organism evidence="4 5">
    <name type="scientific">Sapientia aquatica</name>
    <dbReference type="NCBI Taxonomy" id="1549640"/>
    <lineage>
        <taxon>Bacteria</taxon>
        <taxon>Pseudomonadati</taxon>
        <taxon>Pseudomonadota</taxon>
        <taxon>Betaproteobacteria</taxon>
        <taxon>Burkholderiales</taxon>
        <taxon>Oxalobacteraceae</taxon>
        <taxon>Sapientia</taxon>
    </lineage>
</organism>
<evidence type="ECO:0000259" key="3">
    <source>
        <dbReference type="PROSITE" id="PS50887"/>
    </source>
</evidence>
<accession>A0A4R5VMI5</accession>
<keyword evidence="1" id="KW-0812">Transmembrane</keyword>
<dbReference type="SMART" id="SM00267">
    <property type="entry name" value="GGDEF"/>
    <property type="match status" value="1"/>
</dbReference>
<dbReference type="CDD" id="cd01948">
    <property type="entry name" value="EAL"/>
    <property type="match status" value="1"/>
</dbReference>
<dbReference type="AlphaFoldDB" id="A0A4R5VMI5"/>
<dbReference type="InterPro" id="IPR029787">
    <property type="entry name" value="Nucleotide_cyclase"/>
</dbReference>
<gene>
    <name evidence="4" type="ORF">E2I14_18865</name>
</gene>
<dbReference type="SUPFAM" id="SSF141868">
    <property type="entry name" value="EAL domain-like"/>
    <property type="match status" value="1"/>
</dbReference>
<keyword evidence="5" id="KW-1185">Reference proteome</keyword>
<dbReference type="Proteomes" id="UP000294829">
    <property type="component" value="Unassembled WGS sequence"/>
</dbReference>
<proteinExistence type="predicted"/>